<proteinExistence type="predicted"/>
<evidence type="ECO:0000313" key="3">
    <source>
        <dbReference type="Proteomes" id="UP000027265"/>
    </source>
</evidence>
<feature type="transmembrane region" description="Helical" evidence="1">
    <location>
        <begin position="21"/>
        <end position="44"/>
    </location>
</feature>
<dbReference type="Proteomes" id="UP000027265">
    <property type="component" value="Unassembled WGS sequence"/>
</dbReference>
<protein>
    <submittedName>
        <fullName evidence="2">Uncharacterized protein</fullName>
    </submittedName>
</protein>
<dbReference type="AlphaFoldDB" id="A0A067PTM7"/>
<evidence type="ECO:0000313" key="2">
    <source>
        <dbReference type="EMBL" id="KDQ57200.1"/>
    </source>
</evidence>
<evidence type="ECO:0000256" key="1">
    <source>
        <dbReference type="SAM" id="Phobius"/>
    </source>
</evidence>
<reference evidence="3" key="1">
    <citation type="journal article" date="2014" name="Proc. Natl. Acad. Sci. U.S.A.">
        <title>Extensive sampling of basidiomycete genomes demonstrates inadequacy of the white-rot/brown-rot paradigm for wood decay fungi.</title>
        <authorList>
            <person name="Riley R."/>
            <person name="Salamov A.A."/>
            <person name="Brown D.W."/>
            <person name="Nagy L.G."/>
            <person name="Floudas D."/>
            <person name="Held B.W."/>
            <person name="Levasseur A."/>
            <person name="Lombard V."/>
            <person name="Morin E."/>
            <person name="Otillar R."/>
            <person name="Lindquist E.A."/>
            <person name="Sun H."/>
            <person name="LaButti K.M."/>
            <person name="Schmutz J."/>
            <person name="Jabbour D."/>
            <person name="Luo H."/>
            <person name="Baker S.E."/>
            <person name="Pisabarro A.G."/>
            <person name="Walton J.D."/>
            <person name="Blanchette R.A."/>
            <person name="Henrissat B."/>
            <person name="Martin F."/>
            <person name="Cullen D."/>
            <person name="Hibbett D.S."/>
            <person name="Grigoriev I.V."/>
        </authorList>
    </citation>
    <scope>NUCLEOTIDE SEQUENCE [LARGE SCALE GENOMIC DNA]</scope>
    <source>
        <strain evidence="3">MUCL 33604</strain>
    </source>
</reference>
<feature type="non-terminal residue" evidence="2">
    <location>
        <position position="1"/>
    </location>
</feature>
<dbReference type="OrthoDB" id="3268450at2759"/>
<dbReference type="EMBL" id="KL197720">
    <property type="protein sequence ID" value="KDQ57200.1"/>
    <property type="molecule type" value="Genomic_DNA"/>
</dbReference>
<accession>A0A067PTM7</accession>
<keyword evidence="3" id="KW-1185">Reference proteome</keyword>
<keyword evidence="1" id="KW-1133">Transmembrane helix</keyword>
<dbReference type="InParanoid" id="A0A067PTM7"/>
<sequence>DARGSRTVSLMERNRPFISGFRLLVTVTTIVFGLAKAALSYQGFSTIPNTFDWLFGVL</sequence>
<gene>
    <name evidence="2" type="ORF">JAAARDRAFT_114139</name>
</gene>
<dbReference type="HOGENOM" id="CLU_2984511_0_0_1"/>
<feature type="non-terminal residue" evidence="2">
    <location>
        <position position="58"/>
    </location>
</feature>
<keyword evidence="1" id="KW-0472">Membrane</keyword>
<organism evidence="2 3">
    <name type="scientific">Jaapia argillacea MUCL 33604</name>
    <dbReference type="NCBI Taxonomy" id="933084"/>
    <lineage>
        <taxon>Eukaryota</taxon>
        <taxon>Fungi</taxon>
        <taxon>Dikarya</taxon>
        <taxon>Basidiomycota</taxon>
        <taxon>Agaricomycotina</taxon>
        <taxon>Agaricomycetes</taxon>
        <taxon>Agaricomycetidae</taxon>
        <taxon>Jaapiales</taxon>
        <taxon>Jaapiaceae</taxon>
        <taxon>Jaapia</taxon>
    </lineage>
</organism>
<name>A0A067PTM7_9AGAM</name>
<keyword evidence="1" id="KW-0812">Transmembrane</keyword>